<comment type="caution">
    <text evidence="2">The sequence shown here is derived from an EMBL/GenBank/DDBJ whole genome shotgun (WGS) entry which is preliminary data.</text>
</comment>
<feature type="compositionally biased region" description="Low complexity" evidence="1">
    <location>
        <begin position="200"/>
        <end position="210"/>
    </location>
</feature>
<accession>A0A5J4YM90</accession>
<gene>
    <name evidence="2" type="ORF">FVE85_8108</name>
</gene>
<name>A0A5J4YM90_PORPP</name>
<feature type="region of interest" description="Disordered" evidence="1">
    <location>
        <begin position="184"/>
        <end position="230"/>
    </location>
</feature>
<dbReference type="Pfam" id="PF12527">
    <property type="entry name" value="DUF3727"/>
    <property type="match status" value="1"/>
</dbReference>
<dbReference type="EMBL" id="VRMN01000009">
    <property type="protein sequence ID" value="KAA8492601.1"/>
    <property type="molecule type" value="Genomic_DNA"/>
</dbReference>
<organism evidence="2 3">
    <name type="scientific">Porphyridium purpureum</name>
    <name type="common">Red alga</name>
    <name type="synonym">Porphyridium cruentum</name>
    <dbReference type="NCBI Taxonomy" id="35688"/>
    <lineage>
        <taxon>Eukaryota</taxon>
        <taxon>Rhodophyta</taxon>
        <taxon>Bangiophyceae</taxon>
        <taxon>Porphyridiales</taxon>
        <taxon>Porphyridiaceae</taxon>
        <taxon>Porphyridium</taxon>
    </lineage>
</organism>
<reference evidence="3" key="1">
    <citation type="journal article" date="2019" name="Nat. Commun.">
        <title>Expansion of phycobilisome linker gene families in mesophilic red algae.</title>
        <authorList>
            <person name="Lee J."/>
            <person name="Kim D."/>
            <person name="Bhattacharya D."/>
            <person name="Yoon H.S."/>
        </authorList>
    </citation>
    <scope>NUCLEOTIDE SEQUENCE [LARGE SCALE GENOMIC DNA]</scope>
    <source>
        <strain evidence="3">CCMP 1328</strain>
    </source>
</reference>
<dbReference type="InterPro" id="IPR022203">
    <property type="entry name" value="DUF3727"/>
</dbReference>
<feature type="compositionally biased region" description="Acidic residues" evidence="1">
    <location>
        <begin position="186"/>
        <end position="199"/>
    </location>
</feature>
<feature type="compositionally biased region" description="Acidic residues" evidence="1">
    <location>
        <begin position="211"/>
        <end position="222"/>
    </location>
</feature>
<keyword evidence="3" id="KW-1185">Reference proteome</keyword>
<evidence type="ECO:0000313" key="2">
    <source>
        <dbReference type="EMBL" id="KAA8492601.1"/>
    </source>
</evidence>
<proteinExistence type="predicted"/>
<evidence type="ECO:0000313" key="3">
    <source>
        <dbReference type="Proteomes" id="UP000324585"/>
    </source>
</evidence>
<protein>
    <submittedName>
        <fullName evidence="2">Uncharacterized protein</fullName>
    </submittedName>
</protein>
<dbReference type="Proteomes" id="UP000324585">
    <property type="component" value="Unassembled WGS sequence"/>
</dbReference>
<dbReference type="AlphaFoldDB" id="A0A5J4YM90"/>
<sequence>MAFLVAGVAQCALAGGVSKCGAKQTANPVLAAAARNAHVVGRRCVVFDARAVTPRSTPGRSVVTVAAATAVDDVESFDGEADELIEVVVHESAPGTRSLPAIVMEKLELQGDVYYICAPRDQPVVLVREDVADDEDETYFVVVDDGPELQKLLPEAHRVMMERANLTLADTAAVLTLAGVRNEPSLDTDWDEDMDDAQDDSSGASSFIDAGNEDEDADDGADEDGHVHDEFCNHEDDGEAEMAEILEEFEFGPDREKYLICRSSDNVIVIAKESLAHPGDLEIPGPEELERVQPEIEKLLEEKPAFA</sequence>
<evidence type="ECO:0000256" key="1">
    <source>
        <dbReference type="SAM" id="MobiDB-lite"/>
    </source>
</evidence>